<keyword evidence="3" id="KW-1185">Reference proteome</keyword>
<dbReference type="Pfam" id="PF13443">
    <property type="entry name" value="HTH_26"/>
    <property type="match status" value="1"/>
</dbReference>
<dbReference type="InterPro" id="IPR010982">
    <property type="entry name" value="Lambda_DNA-bd_dom_sf"/>
</dbReference>
<dbReference type="PROSITE" id="PS50943">
    <property type="entry name" value="HTH_CROC1"/>
    <property type="match status" value="1"/>
</dbReference>
<dbReference type="RefSeq" id="WP_039738127.1">
    <property type="nucleotide sequence ID" value="NZ_JTCM02000125.1"/>
</dbReference>
<dbReference type="SUPFAM" id="SSF47413">
    <property type="entry name" value="lambda repressor-like DNA-binding domains"/>
    <property type="match status" value="1"/>
</dbReference>
<protein>
    <submittedName>
        <fullName evidence="2">Helix-turn-helix transcriptional regulator</fullName>
    </submittedName>
</protein>
<comment type="caution">
    <text evidence="2">The sequence shown here is derived from an EMBL/GenBank/DDBJ whole genome shotgun (WGS) entry which is preliminary data.</text>
</comment>
<dbReference type="Proteomes" id="UP000031549">
    <property type="component" value="Unassembled WGS sequence"/>
</dbReference>
<dbReference type="AlphaFoldDB" id="A0A846HH53"/>
<dbReference type="EMBL" id="JTCM02000125">
    <property type="protein sequence ID" value="NEU76675.1"/>
    <property type="molecule type" value="Genomic_DNA"/>
</dbReference>
<name>A0A846HH53_9CYAN</name>
<proteinExistence type="predicted"/>
<dbReference type="CDD" id="cd00093">
    <property type="entry name" value="HTH_XRE"/>
    <property type="match status" value="1"/>
</dbReference>
<sequence length="71" mass="8205">MGRVRLRIRELAQKRGWTLQDVADHAEVNYNTVKSYARRDDGMNTVDLSAVYKIARALEVTIEELIELVED</sequence>
<feature type="domain" description="HTH cro/C1-type" evidence="1">
    <location>
        <begin position="8"/>
        <end position="65"/>
    </location>
</feature>
<evidence type="ECO:0000313" key="3">
    <source>
        <dbReference type="Proteomes" id="UP000031549"/>
    </source>
</evidence>
<dbReference type="Gene3D" id="1.10.260.40">
    <property type="entry name" value="lambda repressor-like DNA-binding domains"/>
    <property type="match status" value="1"/>
</dbReference>
<accession>A0A846HH53</accession>
<reference evidence="2 3" key="1">
    <citation type="journal article" date="2015" name="Genome Announc.">
        <title>Draft Genome Sequence of Cyanobacterium Hassallia byssoidea Strain VB512170, Isolated from Monuments in India.</title>
        <authorList>
            <person name="Singh D."/>
            <person name="Chandrababunaidu M.M."/>
            <person name="Panda A."/>
            <person name="Sen D."/>
            <person name="Bhattacharyya S."/>
            <person name="Adhikary S.P."/>
            <person name="Tripathy S."/>
        </authorList>
    </citation>
    <scope>NUCLEOTIDE SEQUENCE [LARGE SCALE GENOMIC DNA]</scope>
    <source>
        <strain evidence="2 3">VB512170</strain>
    </source>
</reference>
<dbReference type="GO" id="GO:0003677">
    <property type="term" value="F:DNA binding"/>
    <property type="evidence" value="ECO:0007669"/>
    <property type="project" value="InterPro"/>
</dbReference>
<evidence type="ECO:0000259" key="1">
    <source>
        <dbReference type="PROSITE" id="PS50943"/>
    </source>
</evidence>
<organism evidence="2 3">
    <name type="scientific">Hassallia byssoidea VB512170</name>
    <dbReference type="NCBI Taxonomy" id="1304833"/>
    <lineage>
        <taxon>Bacteria</taxon>
        <taxon>Bacillati</taxon>
        <taxon>Cyanobacteriota</taxon>
        <taxon>Cyanophyceae</taxon>
        <taxon>Nostocales</taxon>
        <taxon>Tolypothrichaceae</taxon>
        <taxon>Hassallia</taxon>
    </lineage>
</organism>
<dbReference type="SMART" id="SM00530">
    <property type="entry name" value="HTH_XRE"/>
    <property type="match status" value="1"/>
</dbReference>
<gene>
    <name evidence="2" type="ORF">PI95_030255</name>
</gene>
<evidence type="ECO:0000313" key="2">
    <source>
        <dbReference type="EMBL" id="NEU76675.1"/>
    </source>
</evidence>
<dbReference type="InterPro" id="IPR001387">
    <property type="entry name" value="Cro/C1-type_HTH"/>
</dbReference>